<accession>A0A9K3GID2</accession>
<dbReference type="GO" id="GO:0005930">
    <property type="term" value="C:axoneme"/>
    <property type="evidence" value="ECO:0007669"/>
    <property type="project" value="TreeGrafter"/>
</dbReference>
<feature type="compositionally biased region" description="Basic and acidic residues" evidence="1">
    <location>
        <begin position="83"/>
        <end position="96"/>
    </location>
</feature>
<reference evidence="3 4" key="1">
    <citation type="journal article" date="2018" name="PLoS ONE">
        <title>The draft genome of Kipferlia bialata reveals reductive genome evolution in fornicate parasites.</title>
        <authorList>
            <person name="Tanifuji G."/>
            <person name="Takabayashi S."/>
            <person name="Kume K."/>
            <person name="Takagi M."/>
            <person name="Nakayama T."/>
            <person name="Kamikawa R."/>
            <person name="Inagaki Y."/>
            <person name="Hashimoto T."/>
        </authorList>
    </citation>
    <scope>NUCLEOTIDE SEQUENCE [LARGE SCALE GENOMIC DNA]</scope>
    <source>
        <strain evidence="3">NY0173</strain>
    </source>
</reference>
<dbReference type="GO" id="GO:0051493">
    <property type="term" value="P:regulation of cytoskeleton organization"/>
    <property type="evidence" value="ECO:0007669"/>
    <property type="project" value="TreeGrafter"/>
</dbReference>
<evidence type="ECO:0000313" key="4">
    <source>
        <dbReference type="Proteomes" id="UP000265618"/>
    </source>
</evidence>
<feature type="non-terminal residue" evidence="3">
    <location>
        <position position="1"/>
    </location>
</feature>
<dbReference type="PANTHER" id="PTHR12509:SF9">
    <property type="entry name" value="SPERM FLAGELLAR PROTEIN 1 ISOFORM X1"/>
    <property type="match status" value="1"/>
</dbReference>
<evidence type="ECO:0000256" key="1">
    <source>
        <dbReference type="SAM" id="MobiDB-lite"/>
    </source>
</evidence>
<feature type="region of interest" description="Disordered" evidence="1">
    <location>
        <begin position="79"/>
        <end position="101"/>
    </location>
</feature>
<name>A0A9K3GID2_9EUKA</name>
<dbReference type="InterPro" id="IPR010441">
    <property type="entry name" value="CH_2"/>
</dbReference>
<sequence length="174" mass="19910">DCHLLAELVNHFDNTLCDITFPEVNGVDAKRANWEGLQRKVLNKLKVKLTPNEISDLATSTPGAIESCLFMVQRALARRKERKDRDEERQRERESEASGISCRRVLSREEREARKPIHRDTEMQELYAEQMRHREDARVAKQTELLLIASIDAKNEQIEALVAKLEAAGLSGEC</sequence>
<evidence type="ECO:0000313" key="3">
    <source>
        <dbReference type="EMBL" id="GIQ85094.1"/>
    </source>
</evidence>
<dbReference type="Proteomes" id="UP000265618">
    <property type="component" value="Unassembled WGS sequence"/>
</dbReference>
<dbReference type="Pfam" id="PF06294">
    <property type="entry name" value="CH_2"/>
    <property type="match status" value="1"/>
</dbReference>
<dbReference type="EMBL" id="BDIP01001764">
    <property type="protein sequence ID" value="GIQ85094.1"/>
    <property type="molecule type" value="Genomic_DNA"/>
</dbReference>
<dbReference type="InterPro" id="IPR052111">
    <property type="entry name" value="Spermatogenesis_Ciliary_MAP"/>
</dbReference>
<gene>
    <name evidence="3" type="ORF">KIPB_006715</name>
</gene>
<feature type="domain" description="CH-like" evidence="2">
    <location>
        <begin position="2"/>
        <end position="72"/>
    </location>
</feature>
<organism evidence="3 4">
    <name type="scientific">Kipferlia bialata</name>
    <dbReference type="NCBI Taxonomy" id="797122"/>
    <lineage>
        <taxon>Eukaryota</taxon>
        <taxon>Metamonada</taxon>
        <taxon>Carpediemonas-like organisms</taxon>
        <taxon>Kipferlia</taxon>
    </lineage>
</organism>
<comment type="caution">
    <text evidence="3">The sequence shown here is derived from an EMBL/GenBank/DDBJ whole genome shotgun (WGS) entry which is preliminary data.</text>
</comment>
<proteinExistence type="predicted"/>
<evidence type="ECO:0000259" key="2">
    <source>
        <dbReference type="Pfam" id="PF06294"/>
    </source>
</evidence>
<dbReference type="AlphaFoldDB" id="A0A9K3GID2"/>
<dbReference type="Gene3D" id="1.10.418.10">
    <property type="entry name" value="Calponin-like domain"/>
    <property type="match status" value="1"/>
</dbReference>
<dbReference type="InterPro" id="IPR036872">
    <property type="entry name" value="CH_dom_sf"/>
</dbReference>
<dbReference type="PANTHER" id="PTHR12509">
    <property type="entry name" value="SPERMATOGENESIS-ASSOCIATED 4-RELATED"/>
    <property type="match status" value="1"/>
</dbReference>
<protein>
    <recommendedName>
        <fullName evidence="2">CH-like domain-containing protein</fullName>
    </recommendedName>
</protein>
<dbReference type="OrthoDB" id="193300at2759"/>
<keyword evidence="4" id="KW-1185">Reference proteome</keyword>
<dbReference type="GO" id="GO:0008017">
    <property type="term" value="F:microtubule binding"/>
    <property type="evidence" value="ECO:0007669"/>
    <property type="project" value="TreeGrafter"/>
</dbReference>